<evidence type="ECO:0000256" key="1">
    <source>
        <dbReference type="SAM" id="Phobius"/>
    </source>
</evidence>
<feature type="transmembrane region" description="Helical" evidence="1">
    <location>
        <begin position="622"/>
        <end position="640"/>
    </location>
</feature>
<protein>
    <recommendedName>
        <fullName evidence="4">Meckelin</fullName>
    </recommendedName>
</protein>
<dbReference type="Pfam" id="PF09773">
    <property type="entry name" value="Meckelin"/>
    <property type="match status" value="1"/>
</dbReference>
<keyword evidence="3" id="KW-1185">Reference proteome</keyword>
<reference evidence="2" key="1">
    <citation type="submission" date="2023-01" db="EMBL/GenBank/DDBJ databases">
        <title>Metagenome sequencing of chrysophaentin producing Chrysophaeum taylorii.</title>
        <authorList>
            <person name="Davison J."/>
            <person name="Bewley C."/>
        </authorList>
    </citation>
    <scope>NUCLEOTIDE SEQUENCE</scope>
    <source>
        <strain evidence="2">NIES-1699</strain>
    </source>
</reference>
<keyword evidence="1" id="KW-1133">Transmembrane helix</keyword>
<dbReference type="AlphaFoldDB" id="A0AAD7UJ51"/>
<dbReference type="GO" id="GO:0036038">
    <property type="term" value="C:MKS complex"/>
    <property type="evidence" value="ECO:0007669"/>
    <property type="project" value="InterPro"/>
</dbReference>
<comment type="caution">
    <text evidence="2">The sequence shown here is derived from an EMBL/GenBank/DDBJ whole genome shotgun (WGS) entry which is preliminary data.</text>
</comment>
<keyword evidence="1" id="KW-0472">Membrane</keyword>
<dbReference type="Proteomes" id="UP001230188">
    <property type="component" value="Unassembled WGS sequence"/>
</dbReference>
<accession>A0AAD7UJ51</accession>
<evidence type="ECO:0000313" key="2">
    <source>
        <dbReference type="EMBL" id="KAJ8608271.1"/>
    </source>
</evidence>
<dbReference type="PANTHER" id="PTHR21274">
    <property type="entry name" value="MECKELIN"/>
    <property type="match status" value="1"/>
</dbReference>
<name>A0AAD7UJ51_9STRA</name>
<evidence type="ECO:0008006" key="4">
    <source>
        <dbReference type="Google" id="ProtNLM"/>
    </source>
</evidence>
<dbReference type="GO" id="GO:0060271">
    <property type="term" value="P:cilium assembly"/>
    <property type="evidence" value="ECO:0007669"/>
    <property type="project" value="InterPro"/>
</dbReference>
<dbReference type="PANTHER" id="PTHR21274:SF0">
    <property type="entry name" value="MECKELIN"/>
    <property type="match status" value="1"/>
</dbReference>
<keyword evidence="1" id="KW-0812">Transmembrane</keyword>
<dbReference type="EMBL" id="JAQMWT010000177">
    <property type="protein sequence ID" value="KAJ8608271.1"/>
    <property type="molecule type" value="Genomic_DNA"/>
</dbReference>
<gene>
    <name evidence="2" type="ORF">CTAYLR_007272</name>
</gene>
<evidence type="ECO:0000313" key="3">
    <source>
        <dbReference type="Proteomes" id="UP001230188"/>
    </source>
</evidence>
<organism evidence="2 3">
    <name type="scientific">Chrysophaeum taylorii</name>
    <dbReference type="NCBI Taxonomy" id="2483200"/>
    <lineage>
        <taxon>Eukaryota</taxon>
        <taxon>Sar</taxon>
        <taxon>Stramenopiles</taxon>
        <taxon>Ochrophyta</taxon>
        <taxon>Pelagophyceae</taxon>
        <taxon>Pelagomonadales</taxon>
        <taxon>Pelagomonadaceae</taxon>
        <taxon>Chrysophaeum</taxon>
    </lineage>
</organism>
<feature type="transmembrane region" description="Helical" evidence="1">
    <location>
        <begin position="564"/>
        <end position="582"/>
    </location>
</feature>
<sequence>MAALFVDEDPRRAECASTEYLSTVSLACRPCAALAADDATAAVLVAKDDDDDDALTCKCPVGYRQDDLASRCAFDGSCKSVACVSCASLGYDASYSDNSGCAECGETTLGVVDGDCACGAQEVLVETSLGGSEYLETKYCAACAPGRFVVAETDAIVAGAWYEGSRYVCHACPDARMSFDGAECVCADGYALVGRADVGPQSCVDQSELDRVLAEYPLDEAIEVRFGAIKETRKGKAKKTMIATSATFEHYYANASVLCSYHDGSARADAACQTLANLCVLTNYDLRSSACALYAALRDDDREDRSAFGAKTDLPWLFYSSLSGEQVRHDAGIGMKMSLNARDGGGGEHRLQLRLATYALNGTFVGMEPLETQLFYGAMDAPNTQKGAGASRSTAWQRFGYSFRTHFRVKLPELLADPQYLYEVYVVDKSTKCGVADDCLYPIPVQNKALVDEDGRTVNRNDRTSDGNNDLFTRRFVLYDVASGIPPADFAEESNPKLMRVVVEMILRCESRVRKPNRIRTPYLELGYEDRIVDDVVSGGGPMSEVRVEFSVEYWMPSVRARKVANAFFFAWLALSVLWWIYAVRYWQTQQYGTGSTGLEGGLTTTYAWRCILLYARIFVRAYFPLVFVLCTYWLVFFKFQDAVFTMLPRENRDDGKDFEYYPVRTMIIVMWTFQTASVFQLAYDQCNREVFFLDWERPREQHFPFDAESHRSSVSAWRTVVVANKWAELQTARRTSLRFVLLGVGFVLLGLDYENNATPQPSISDLSDGHHNIALRFANTTWWILVFAGLEFLWRFCVWERFVTEPKSQSFVDFCTVANVSVLVLDAPYHGWYLHCEAPYSHADDAVAQLAEHLDNESCHELFHQPRGLDSRLPEVQCFQLWLTAAFRRAWAEVRDANNPSSSLATNDRRNLQLPPSVVDTFFVSKKSSVAARTTTRETAHAADRCSAFLRTFLHHEYRDNFKLDWVLRLPTAIEKLTPQPPPFSELQSRVIFVPDTPWFGDDEAWTSTTFLGHDWTLLLHEILTFAVADIWFKSTALSILLTYLLHHAVSLARSLAGDQRVA</sequence>
<proteinExistence type="predicted"/>
<dbReference type="InterPro" id="IPR019170">
    <property type="entry name" value="Meckelin"/>
</dbReference>